<accession>A0A2U2B6C8</accession>
<evidence type="ECO:0000256" key="2">
    <source>
        <dbReference type="PIRSR" id="PIRSR605511-1"/>
    </source>
</evidence>
<evidence type="ECO:0000256" key="1">
    <source>
        <dbReference type="ARBA" id="ARBA00008853"/>
    </source>
</evidence>
<comment type="cofactor">
    <cofactor evidence="3">
        <name>Zn(2+)</name>
        <dbReference type="ChEBI" id="CHEBI:29105"/>
    </cofactor>
    <text evidence="3">Binds 1 divalent metal cation per subunit.</text>
</comment>
<keyword evidence="3" id="KW-0862">Zinc</keyword>
<feature type="binding site" evidence="3">
    <location>
        <position position="164"/>
    </location>
    <ligand>
        <name>a divalent metal cation</name>
        <dbReference type="ChEBI" id="CHEBI:60240"/>
    </ligand>
</feature>
<dbReference type="PROSITE" id="PS51257">
    <property type="entry name" value="PROKAR_LIPOPROTEIN"/>
    <property type="match status" value="1"/>
</dbReference>
<comment type="caution">
    <text evidence="5">The sequence shown here is derived from an EMBL/GenBank/DDBJ whole genome shotgun (WGS) entry which is preliminary data.</text>
</comment>
<dbReference type="InterPro" id="IPR013658">
    <property type="entry name" value="SGL"/>
</dbReference>
<dbReference type="GO" id="GO:0005509">
    <property type="term" value="F:calcium ion binding"/>
    <property type="evidence" value="ECO:0007669"/>
    <property type="project" value="TreeGrafter"/>
</dbReference>
<dbReference type="Gene3D" id="2.120.10.30">
    <property type="entry name" value="TolB, C-terminal domain"/>
    <property type="match status" value="1"/>
</dbReference>
<dbReference type="PANTHER" id="PTHR10907:SF47">
    <property type="entry name" value="REGUCALCIN"/>
    <property type="match status" value="1"/>
</dbReference>
<dbReference type="GO" id="GO:0019853">
    <property type="term" value="P:L-ascorbic acid biosynthetic process"/>
    <property type="evidence" value="ECO:0007669"/>
    <property type="project" value="TreeGrafter"/>
</dbReference>
<proteinExistence type="inferred from homology"/>
<reference evidence="5 6" key="1">
    <citation type="submission" date="2018-05" db="EMBL/GenBank/DDBJ databases">
        <title>Marinilabilia rubrum sp. nov., isolated from saltern sediment.</title>
        <authorList>
            <person name="Zhang R."/>
        </authorList>
    </citation>
    <scope>NUCLEOTIDE SEQUENCE [LARGE SCALE GENOMIC DNA]</scope>
    <source>
        <strain evidence="5 6">WTE16</strain>
    </source>
</reference>
<dbReference type="SUPFAM" id="SSF63829">
    <property type="entry name" value="Calcium-dependent phosphotriesterase"/>
    <property type="match status" value="1"/>
</dbReference>
<evidence type="ECO:0000313" key="5">
    <source>
        <dbReference type="EMBL" id="PWD98630.1"/>
    </source>
</evidence>
<name>A0A2U2B6C8_9BACT</name>
<organism evidence="5 6">
    <name type="scientific">Marinilabilia rubra</name>
    <dbReference type="NCBI Taxonomy" id="2162893"/>
    <lineage>
        <taxon>Bacteria</taxon>
        <taxon>Pseudomonadati</taxon>
        <taxon>Bacteroidota</taxon>
        <taxon>Bacteroidia</taxon>
        <taxon>Marinilabiliales</taxon>
        <taxon>Marinilabiliaceae</taxon>
        <taxon>Marinilabilia</taxon>
    </lineage>
</organism>
<feature type="domain" description="SMP-30/Gluconolactonase/LRE-like region" evidence="4">
    <location>
        <begin position="31"/>
        <end position="274"/>
    </location>
</feature>
<dbReference type="PRINTS" id="PR01790">
    <property type="entry name" value="SMP30FAMILY"/>
</dbReference>
<dbReference type="OrthoDB" id="2633250at2"/>
<evidence type="ECO:0000313" key="6">
    <source>
        <dbReference type="Proteomes" id="UP000244956"/>
    </source>
</evidence>
<evidence type="ECO:0000259" key="4">
    <source>
        <dbReference type="Pfam" id="PF08450"/>
    </source>
</evidence>
<feature type="binding site" evidence="3">
    <location>
        <position position="214"/>
    </location>
    <ligand>
        <name>a divalent metal cation</name>
        <dbReference type="ChEBI" id="CHEBI:60240"/>
    </ligand>
</feature>
<dbReference type="GO" id="GO:0004341">
    <property type="term" value="F:gluconolactonase activity"/>
    <property type="evidence" value="ECO:0007669"/>
    <property type="project" value="TreeGrafter"/>
</dbReference>
<dbReference type="InterPro" id="IPR005511">
    <property type="entry name" value="SMP-30"/>
</dbReference>
<evidence type="ECO:0000256" key="3">
    <source>
        <dbReference type="PIRSR" id="PIRSR605511-2"/>
    </source>
</evidence>
<keyword evidence="6" id="KW-1185">Reference proteome</keyword>
<keyword evidence="3" id="KW-0479">Metal-binding</keyword>
<dbReference type="Proteomes" id="UP000244956">
    <property type="component" value="Unassembled WGS sequence"/>
</dbReference>
<dbReference type="Pfam" id="PF08450">
    <property type="entry name" value="SGL"/>
    <property type="match status" value="1"/>
</dbReference>
<protein>
    <submittedName>
        <fullName evidence="5">Regucalcin</fullName>
    </submittedName>
</protein>
<feature type="active site" description="Proton donor/acceptor" evidence="2">
    <location>
        <position position="214"/>
    </location>
</feature>
<dbReference type="AlphaFoldDB" id="A0A2U2B6C8"/>
<dbReference type="PANTHER" id="PTHR10907">
    <property type="entry name" value="REGUCALCIN"/>
    <property type="match status" value="1"/>
</dbReference>
<gene>
    <name evidence="5" type="ORF">DDZ16_14305</name>
</gene>
<dbReference type="InterPro" id="IPR011042">
    <property type="entry name" value="6-blade_b-propeller_TolB-like"/>
</dbReference>
<feature type="binding site" evidence="3">
    <location>
        <position position="33"/>
    </location>
    <ligand>
        <name>a divalent metal cation</name>
        <dbReference type="ChEBI" id="CHEBI:60240"/>
    </ligand>
</feature>
<feature type="binding site" evidence="3">
    <location>
        <position position="119"/>
    </location>
    <ligand>
        <name>substrate</name>
    </ligand>
</feature>
<dbReference type="EMBL" id="QEWP01000012">
    <property type="protein sequence ID" value="PWD98630.1"/>
    <property type="molecule type" value="Genomic_DNA"/>
</dbReference>
<feature type="binding site" evidence="3">
    <location>
        <position position="117"/>
    </location>
    <ligand>
        <name>substrate</name>
    </ligand>
</feature>
<sequence length="308" mass="33782">MRTFITMAAVLLLTSCSGILKPVEDTPSAQLGEGAVWHPEKEALLWVDIIEGRVFMYKPGEGMIQNVELGSMVGTVVPASGKYIAVAAQETGIFGLTSDGIPELIAEFPSSAGQNVRFNDGKCDPMGRLWVGTMHKEQIEGAADLFMLRDDTMIIKQPNVTISNGIVWDTNKNLMYYIDTPTQSVYAYDYDNETGEISNRREVIEVPKEKGSPDGMTIDSEGMLWIAHWGGNGVYRWNPETGELLDRIDVPAPNVTSCAFGGPDLSTLYITTARVGLTKEQLAEYPLSGSLFSIKTDFKGLEAYSFVE</sequence>
<feature type="binding site" evidence="3">
    <location>
        <position position="137"/>
    </location>
    <ligand>
        <name>substrate</name>
    </ligand>
</feature>
<dbReference type="RefSeq" id="WP_109265164.1">
    <property type="nucleotide sequence ID" value="NZ_QEWP01000012.1"/>
</dbReference>
<comment type="similarity">
    <text evidence="1">Belongs to the SMP-30/CGR1 family.</text>
</comment>